<keyword evidence="7" id="KW-0456">Lyase</keyword>
<comment type="caution">
    <text evidence="9">The sequence shown here is derived from an EMBL/GenBank/DDBJ whole genome shotgun (WGS) entry which is preliminary data.</text>
</comment>
<protein>
    <recommendedName>
        <fullName evidence="8">Abasic site processing protein</fullName>
        <ecNumber evidence="8">3.4.-.-</ecNumber>
    </recommendedName>
</protein>
<evidence type="ECO:0000256" key="6">
    <source>
        <dbReference type="ARBA" id="ARBA00023125"/>
    </source>
</evidence>
<dbReference type="PANTHER" id="PTHR13604">
    <property type="entry name" value="DC12-RELATED"/>
    <property type="match status" value="1"/>
</dbReference>
<dbReference type="SUPFAM" id="SSF143081">
    <property type="entry name" value="BB1717-like"/>
    <property type="match status" value="1"/>
</dbReference>
<name>A0A136WHQ1_9FIRM</name>
<dbReference type="Gene3D" id="3.90.1680.10">
    <property type="entry name" value="SOS response associated peptidase-like"/>
    <property type="match status" value="1"/>
</dbReference>
<organism evidence="9 10">
    <name type="scientific">Anaerotignum neopropionicum</name>
    <dbReference type="NCBI Taxonomy" id="36847"/>
    <lineage>
        <taxon>Bacteria</taxon>
        <taxon>Bacillati</taxon>
        <taxon>Bacillota</taxon>
        <taxon>Clostridia</taxon>
        <taxon>Lachnospirales</taxon>
        <taxon>Anaerotignaceae</taxon>
        <taxon>Anaerotignum</taxon>
    </lineage>
</organism>
<keyword evidence="2 8" id="KW-0645">Protease</keyword>
<comment type="similarity">
    <text evidence="1 8">Belongs to the SOS response-associated peptidase family.</text>
</comment>
<evidence type="ECO:0000256" key="3">
    <source>
        <dbReference type="ARBA" id="ARBA00022763"/>
    </source>
</evidence>
<dbReference type="RefSeq" id="WP_066083418.1">
    <property type="nucleotide sequence ID" value="NZ_LRVM01000001.1"/>
</dbReference>
<dbReference type="Proteomes" id="UP000070539">
    <property type="component" value="Unassembled WGS sequence"/>
</dbReference>
<dbReference type="EC" id="3.4.-.-" evidence="8"/>
<dbReference type="InterPro" id="IPR036590">
    <property type="entry name" value="SRAP-like"/>
</dbReference>
<dbReference type="GO" id="GO:0008233">
    <property type="term" value="F:peptidase activity"/>
    <property type="evidence" value="ECO:0007669"/>
    <property type="project" value="UniProtKB-KW"/>
</dbReference>
<dbReference type="AlphaFoldDB" id="A0A136WHQ1"/>
<dbReference type="OrthoDB" id="9782620at2"/>
<keyword evidence="4 8" id="KW-0378">Hydrolase</keyword>
<accession>A0A136WHQ1</accession>
<dbReference type="GO" id="GO:0003697">
    <property type="term" value="F:single-stranded DNA binding"/>
    <property type="evidence" value="ECO:0007669"/>
    <property type="project" value="InterPro"/>
</dbReference>
<proteinExistence type="inferred from homology"/>
<dbReference type="InterPro" id="IPR003738">
    <property type="entry name" value="SRAP"/>
</dbReference>
<dbReference type="GO" id="GO:0006508">
    <property type="term" value="P:proteolysis"/>
    <property type="evidence" value="ECO:0007669"/>
    <property type="project" value="UniProtKB-KW"/>
</dbReference>
<keyword evidence="5" id="KW-0190">Covalent protein-DNA linkage</keyword>
<evidence type="ECO:0000256" key="1">
    <source>
        <dbReference type="ARBA" id="ARBA00008136"/>
    </source>
</evidence>
<reference evidence="9 10" key="1">
    <citation type="submission" date="2016-01" db="EMBL/GenBank/DDBJ databases">
        <title>Genome sequence of Clostridium neopropionicum X4, DSM-3847.</title>
        <authorList>
            <person name="Poehlein A."/>
            <person name="Beck M.H."/>
            <person name="Bengelsdorf F.R."/>
            <person name="Daniel R."/>
            <person name="Duerre P."/>
        </authorList>
    </citation>
    <scope>NUCLEOTIDE SEQUENCE [LARGE SCALE GENOMIC DNA]</scope>
    <source>
        <strain evidence="9 10">DSM-3847</strain>
    </source>
</reference>
<dbReference type="GO" id="GO:0106300">
    <property type="term" value="P:protein-DNA covalent cross-linking repair"/>
    <property type="evidence" value="ECO:0007669"/>
    <property type="project" value="InterPro"/>
</dbReference>
<dbReference type="STRING" id="36847.CLNEO_01030"/>
<keyword evidence="3" id="KW-0227">DNA damage</keyword>
<evidence type="ECO:0000313" key="10">
    <source>
        <dbReference type="Proteomes" id="UP000070539"/>
    </source>
</evidence>
<evidence type="ECO:0000256" key="8">
    <source>
        <dbReference type="RuleBase" id="RU364100"/>
    </source>
</evidence>
<evidence type="ECO:0000313" key="9">
    <source>
        <dbReference type="EMBL" id="KXL54007.1"/>
    </source>
</evidence>
<dbReference type="PANTHER" id="PTHR13604:SF0">
    <property type="entry name" value="ABASIC SITE PROCESSING PROTEIN HMCES"/>
    <property type="match status" value="1"/>
</dbReference>
<evidence type="ECO:0000256" key="7">
    <source>
        <dbReference type="ARBA" id="ARBA00023239"/>
    </source>
</evidence>
<gene>
    <name evidence="9" type="primary">yedK</name>
    <name evidence="9" type="ORF">CLNEO_01030</name>
</gene>
<evidence type="ECO:0000256" key="4">
    <source>
        <dbReference type="ARBA" id="ARBA00022801"/>
    </source>
</evidence>
<evidence type="ECO:0000256" key="2">
    <source>
        <dbReference type="ARBA" id="ARBA00022670"/>
    </source>
</evidence>
<dbReference type="Pfam" id="PF02586">
    <property type="entry name" value="SRAP"/>
    <property type="match status" value="1"/>
</dbReference>
<sequence length="190" mass="21730">MCRQFLWRQEENSKAVQKIMAEIRRKSPNAALPQIARPANSIPYLLVSPEGTTTASVGRWGFQVQGKGLVYNARQETALTKGLFRGCFQNGRCIVPAHSFFEWDKERHCFAFSQKEKELLYFAALYRTHQNGAEIVILTTHSSKTVDEVHHRMPLILGEKELRPWLYDTSASQFLLSQGIGALKKEIVEY</sequence>
<keyword evidence="10" id="KW-1185">Reference proteome</keyword>
<keyword evidence="6" id="KW-0238">DNA-binding</keyword>
<evidence type="ECO:0000256" key="5">
    <source>
        <dbReference type="ARBA" id="ARBA00023124"/>
    </source>
</evidence>
<dbReference type="GO" id="GO:0016829">
    <property type="term" value="F:lyase activity"/>
    <property type="evidence" value="ECO:0007669"/>
    <property type="project" value="UniProtKB-KW"/>
</dbReference>
<dbReference type="EMBL" id="LRVM01000001">
    <property type="protein sequence ID" value="KXL54007.1"/>
    <property type="molecule type" value="Genomic_DNA"/>
</dbReference>